<evidence type="ECO:0000313" key="6">
    <source>
        <dbReference type="EMBL" id="MCD7470718.1"/>
    </source>
</evidence>
<dbReference type="InterPro" id="IPR004254">
    <property type="entry name" value="AdipoR/HlyIII-related"/>
</dbReference>
<organism evidence="6 7">
    <name type="scientific">Datura stramonium</name>
    <name type="common">Jimsonweed</name>
    <name type="synonym">Common thornapple</name>
    <dbReference type="NCBI Taxonomy" id="4076"/>
    <lineage>
        <taxon>Eukaryota</taxon>
        <taxon>Viridiplantae</taxon>
        <taxon>Streptophyta</taxon>
        <taxon>Embryophyta</taxon>
        <taxon>Tracheophyta</taxon>
        <taxon>Spermatophyta</taxon>
        <taxon>Magnoliopsida</taxon>
        <taxon>eudicotyledons</taxon>
        <taxon>Gunneridae</taxon>
        <taxon>Pentapetalae</taxon>
        <taxon>asterids</taxon>
        <taxon>lamiids</taxon>
        <taxon>Solanales</taxon>
        <taxon>Solanaceae</taxon>
        <taxon>Solanoideae</taxon>
        <taxon>Datureae</taxon>
        <taxon>Datura</taxon>
    </lineage>
</organism>
<feature type="transmembrane region" description="Helical" evidence="5">
    <location>
        <begin position="170"/>
        <end position="192"/>
    </location>
</feature>
<feature type="transmembrane region" description="Helical" evidence="5">
    <location>
        <begin position="289"/>
        <end position="309"/>
    </location>
</feature>
<evidence type="ECO:0000313" key="7">
    <source>
        <dbReference type="Proteomes" id="UP000823775"/>
    </source>
</evidence>
<dbReference type="Pfam" id="PF03006">
    <property type="entry name" value="HlyIII"/>
    <property type="match status" value="1"/>
</dbReference>
<protein>
    <submittedName>
        <fullName evidence="6">Uncharacterized protein</fullName>
    </submittedName>
</protein>
<keyword evidence="3 5" id="KW-1133">Transmembrane helix</keyword>
<dbReference type="EMBL" id="JACEIK010001598">
    <property type="protein sequence ID" value="MCD7470718.1"/>
    <property type="molecule type" value="Genomic_DNA"/>
</dbReference>
<dbReference type="PANTHER" id="PTHR20855:SF116">
    <property type="entry name" value="HEPTAHELICAL TRANSMEMBRANE PROTEIN 1-LIKE"/>
    <property type="match status" value="1"/>
</dbReference>
<keyword evidence="7" id="KW-1185">Reference proteome</keyword>
<dbReference type="PANTHER" id="PTHR20855">
    <property type="entry name" value="ADIPOR/PROGESTIN RECEPTOR-RELATED"/>
    <property type="match status" value="1"/>
</dbReference>
<evidence type="ECO:0000256" key="5">
    <source>
        <dbReference type="SAM" id="Phobius"/>
    </source>
</evidence>
<evidence type="ECO:0000256" key="2">
    <source>
        <dbReference type="ARBA" id="ARBA00022692"/>
    </source>
</evidence>
<proteinExistence type="predicted"/>
<feature type="transmembrane region" description="Helical" evidence="5">
    <location>
        <begin position="212"/>
        <end position="238"/>
    </location>
</feature>
<keyword evidence="4 5" id="KW-0472">Membrane</keyword>
<gene>
    <name evidence="6" type="ORF">HAX54_010743</name>
</gene>
<accession>A0ABS8TIQ8</accession>
<keyword evidence="2 5" id="KW-0812">Transmembrane</keyword>
<evidence type="ECO:0000256" key="4">
    <source>
        <dbReference type="ARBA" id="ARBA00023136"/>
    </source>
</evidence>
<feature type="transmembrane region" description="Helical" evidence="5">
    <location>
        <begin position="250"/>
        <end position="269"/>
    </location>
</feature>
<name>A0ABS8TIQ8_DATST</name>
<comment type="subcellular location">
    <subcellularLocation>
        <location evidence="1">Membrane</location>
        <topology evidence="1">Multi-pass membrane protein</topology>
    </subcellularLocation>
</comment>
<reference evidence="6 7" key="1">
    <citation type="journal article" date="2021" name="BMC Genomics">
        <title>Datura genome reveals duplications of psychoactive alkaloid biosynthetic genes and high mutation rate following tissue culture.</title>
        <authorList>
            <person name="Rajewski A."/>
            <person name="Carter-House D."/>
            <person name="Stajich J."/>
            <person name="Litt A."/>
        </authorList>
    </citation>
    <scope>NUCLEOTIDE SEQUENCE [LARGE SCALE GENOMIC DNA]</scope>
    <source>
        <strain evidence="6">AR-01</strain>
    </source>
</reference>
<comment type="caution">
    <text evidence="6">The sequence shown here is derived from an EMBL/GenBank/DDBJ whole genome shotgun (WGS) entry which is preliminary data.</text>
</comment>
<sequence length="320" mass="36616">MTTDSQTMRWSTRTCRGLAFPKSFSLVNSCGIFPVSDSKRDPNAKHIQLPHIGISLQETLDYSNEDVLGVLFEIVEEVWPIEMIMQIQPPQLCKVAYGIRNGSREVTSSEVQMIQVPQANFPTTSGDTKYLSQFKGFSQHLPSLLMSFTKIEPFLGPNGLCWHHNHDHHLIFPTNVLYLSMFTTLANCVPYWDHNLGNLHYHNSAFPVFFDWGNIGHSGLGSSCPWVVLACFLQFMHLWWWRDSVRNVTLAYESAMALCYITGAIFYVSRVPEKWRPGLFDLVGHSHQIFHTFVIFGALAHYGAARIFLDYRTRFGCDNR</sequence>
<evidence type="ECO:0000256" key="3">
    <source>
        <dbReference type="ARBA" id="ARBA00022989"/>
    </source>
</evidence>
<dbReference type="Proteomes" id="UP000823775">
    <property type="component" value="Unassembled WGS sequence"/>
</dbReference>
<evidence type="ECO:0000256" key="1">
    <source>
        <dbReference type="ARBA" id="ARBA00004141"/>
    </source>
</evidence>